<sequence length="533" mass="59144">MIQTASQPSARRALGRVGLPAPVRELARQRWDAIVVGGGHNGLACAAYLARAGKRVLVLEARERLGGACTLEETWPGYRVSPCAYLCGLLHPIVIDELRMVDYGFHWTPATAGMFVPFDDGSSIQLWDDDERCEEEIRRLSPRDVSGWRAMTDVMRRARNALRPPTEDDIWLCRHPSREMIEERLKNDPEARNLVLHWSMVEYVEEYLHDERLQTAYLGQGVIGTNASPHDPGTASINFHHSSGRLFGTVGTWGYVRGGMGMVSFILADIARDLGATIAAGTPVARILPGEGVELAAGERIHAPVVISNADPRTTLHLLGDAADSRWRAQVEAIPQQGCTVKVTLALRELPIFTARPDSQELHRGQINTPLTKQEWKEYHPLAKAGHLPPRLWTELYIQTTYDPTIAPEGRHLMSVFAQYVPHTFAEGDWESRREEVGRLAVASIARYVSNFPDAIEHMEVLGPPHIEEKVGLVGGHIFQGEILPDYMWDKRLAYRTPMDGLFLCGVATHPGGSVIGVNGRNAALEVLESKLI</sequence>
<dbReference type="SUPFAM" id="SSF51905">
    <property type="entry name" value="FAD/NAD(P)-binding domain"/>
    <property type="match status" value="1"/>
</dbReference>
<dbReference type="Pfam" id="PF13450">
    <property type="entry name" value="NAD_binding_8"/>
    <property type="match status" value="1"/>
</dbReference>
<name>A0A7C1J8C7_9CHLR</name>
<dbReference type="AlphaFoldDB" id="A0A7C1J8C7"/>
<dbReference type="EMBL" id="DSMG01000011">
    <property type="protein sequence ID" value="HDX30063.1"/>
    <property type="molecule type" value="Genomic_DNA"/>
</dbReference>
<dbReference type="InterPro" id="IPR036188">
    <property type="entry name" value="FAD/NAD-bd_sf"/>
</dbReference>
<gene>
    <name evidence="1" type="ORF">ENQ20_01060</name>
</gene>
<accession>A0A7C1J8C7</accession>
<organism evidence="1">
    <name type="scientific">Caldilinea aerophila</name>
    <dbReference type="NCBI Taxonomy" id="133453"/>
    <lineage>
        <taxon>Bacteria</taxon>
        <taxon>Bacillati</taxon>
        <taxon>Chloroflexota</taxon>
        <taxon>Caldilineae</taxon>
        <taxon>Caldilineales</taxon>
        <taxon>Caldilineaceae</taxon>
        <taxon>Caldilinea</taxon>
    </lineage>
</organism>
<evidence type="ECO:0000313" key="1">
    <source>
        <dbReference type="EMBL" id="HDX30063.1"/>
    </source>
</evidence>
<comment type="caution">
    <text evidence="1">The sequence shown here is derived from an EMBL/GenBank/DDBJ whole genome shotgun (WGS) entry which is preliminary data.</text>
</comment>
<dbReference type="Gene3D" id="3.50.50.60">
    <property type="entry name" value="FAD/NAD(P)-binding domain"/>
    <property type="match status" value="2"/>
</dbReference>
<protein>
    <submittedName>
        <fullName evidence="1">NAD(P)/FAD-dependent oxidoreductase</fullName>
    </submittedName>
</protein>
<dbReference type="PANTHER" id="PTHR10668:SF103">
    <property type="entry name" value="PYRIDINE NUCLEOTIDE-DISULFIDE OXIDOREDUCTASE DOMAIN-CONTAINING PROTEIN 2"/>
    <property type="match status" value="1"/>
</dbReference>
<dbReference type="PANTHER" id="PTHR10668">
    <property type="entry name" value="PHYTOENE DEHYDROGENASE"/>
    <property type="match status" value="1"/>
</dbReference>
<proteinExistence type="predicted"/>
<reference evidence="1" key="1">
    <citation type="journal article" date="2020" name="mSystems">
        <title>Genome- and Community-Level Interaction Insights into Carbon Utilization and Element Cycling Functions of Hydrothermarchaeota in Hydrothermal Sediment.</title>
        <authorList>
            <person name="Zhou Z."/>
            <person name="Liu Y."/>
            <person name="Xu W."/>
            <person name="Pan J."/>
            <person name="Luo Z.H."/>
            <person name="Li M."/>
        </authorList>
    </citation>
    <scope>NUCLEOTIDE SEQUENCE [LARGE SCALE GENOMIC DNA]</scope>
    <source>
        <strain evidence="1">SpSt-289</strain>
    </source>
</reference>